<reference evidence="2 3" key="1">
    <citation type="journal article" date="2019" name="Syst. Appl. Microbiol.">
        <title>Microvirga tunisiensis sp. nov., a root nodule symbiotic bacterium isolated from Lupinus micranthus and L. luteus grown in Northern Tunisia.</title>
        <authorList>
            <person name="Msaddak A."/>
            <person name="Rejili M."/>
            <person name="Duran D."/>
            <person name="Mars M."/>
            <person name="Palacios J.M."/>
            <person name="Ruiz-Argueso T."/>
            <person name="Rey L."/>
            <person name="Imperial J."/>
        </authorList>
    </citation>
    <scope>NUCLEOTIDE SEQUENCE [LARGE SCALE GENOMIC DNA]</scope>
    <source>
        <strain evidence="2 3">Lmie10</strain>
    </source>
</reference>
<name>A0A5N7MJS3_9HYPH</name>
<evidence type="ECO:0000313" key="3">
    <source>
        <dbReference type="Proteomes" id="UP000403266"/>
    </source>
</evidence>
<proteinExistence type="predicted"/>
<evidence type="ECO:0000256" key="1">
    <source>
        <dbReference type="SAM" id="SignalP"/>
    </source>
</evidence>
<dbReference type="InterPro" id="IPR006311">
    <property type="entry name" value="TAT_signal"/>
</dbReference>
<dbReference type="RefSeq" id="WP_152713296.1">
    <property type="nucleotide sequence ID" value="NZ_VOSJ01000075.1"/>
</dbReference>
<feature type="chain" id="PRO_5030135496" description="Twin-arginine translocation signal domain-containing protein" evidence="1">
    <location>
        <begin position="30"/>
        <end position="167"/>
    </location>
</feature>
<evidence type="ECO:0008006" key="4">
    <source>
        <dbReference type="Google" id="ProtNLM"/>
    </source>
</evidence>
<evidence type="ECO:0000313" key="2">
    <source>
        <dbReference type="EMBL" id="MPR27153.1"/>
    </source>
</evidence>
<dbReference type="Proteomes" id="UP000403266">
    <property type="component" value="Unassembled WGS sequence"/>
</dbReference>
<sequence>MTSPSRRTLLKSLACAGLASAGFALPAHAQSFPQAFSSFSVDVSVLKAKGLGPFADLVGAAALDELRRSFADRVDPRGPRLVLRLTGVFLTSSPDNSSGYRGRGGGGNSGHDAVEGEALAIGRRGEVLASHPMLAVRDVNTSILTPDEQGRAVQVAQHYVRWLRRQI</sequence>
<dbReference type="EMBL" id="VOSK01000075">
    <property type="protein sequence ID" value="MPR27153.1"/>
    <property type="molecule type" value="Genomic_DNA"/>
</dbReference>
<protein>
    <recommendedName>
        <fullName evidence="4">Twin-arginine translocation signal domain-containing protein</fullName>
    </recommendedName>
</protein>
<dbReference type="OrthoDB" id="8159918at2"/>
<organism evidence="2 3">
    <name type="scientific">Microvirga tunisiensis</name>
    <dbReference type="NCBI Taxonomy" id="2108360"/>
    <lineage>
        <taxon>Bacteria</taxon>
        <taxon>Pseudomonadati</taxon>
        <taxon>Pseudomonadota</taxon>
        <taxon>Alphaproteobacteria</taxon>
        <taxon>Hyphomicrobiales</taxon>
        <taxon>Methylobacteriaceae</taxon>
        <taxon>Microvirga</taxon>
    </lineage>
</organism>
<comment type="caution">
    <text evidence="2">The sequence shown here is derived from an EMBL/GenBank/DDBJ whole genome shotgun (WGS) entry which is preliminary data.</text>
</comment>
<dbReference type="AlphaFoldDB" id="A0A5N7MJS3"/>
<keyword evidence="3" id="KW-1185">Reference proteome</keyword>
<feature type="signal peptide" evidence="1">
    <location>
        <begin position="1"/>
        <end position="29"/>
    </location>
</feature>
<keyword evidence="1" id="KW-0732">Signal</keyword>
<accession>A0A5N7MJS3</accession>
<dbReference type="PROSITE" id="PS51318">
    <property type="entry name" value="TAT"/>
    <property type="match status" value="1"/>
</dbReference>
<gene>
    <name evidence="2" type="ORF">FS320_18525</name>
</gene>